<dbReference type="EMBL" id="HBUF01037956">
    <property type="protein sequence ID" value="CAG6617143.1"/>
    <property type="molecule type" value="Transcribed_RNA"/>
</dbReference>
<dbReference type="InterPro" id="IPR041400">
    <property type="entry name" value="PARP16_N"/>
</dbReference>
<dbReference type="EMBL" id="HBUF01205724">
    <property type="protein sequence ID" value="CAG6663709.1"/>
    <property type="molecule type" value="Transcribed_RNA"/>
</dbReference>
<dbReference type="EMBL" id="HBUF01346557">
    <property type="protein sequence ID" value="CAG6709940.1"/>
    <property type="molecule type" value="Transcribed_RNA"/>
</dbReference>
<feature type="domain" description="PARP16 N-terminal" evidence="1">
    <location>
        <begin position="56"/>
        <end position="101"/>
    </location>
</feature>
<evidence type="ECO:0000313" key="2">
    <source>
        <dbReference type="EMBL" id="CAG6617143.1"/>
    </source>
</evidence>
<name>A0A8D8LY26_9HEMI</name>
<dbReference type="AlphaFoldDB" id="A0A8D8LY26"/>
<sequence length="157" mass="17688">MPEAENNIKGMLPKEKDLQESVDNVTRNNGEVAQSSLSSPQTSTINTKIIELKQSLAKSKLGCDIKWSIFVSACHSYRVSSCLHPFPTMFIKDGLKDISAVVYCQTRFNISSPIFTTQFYRDELVQDESFENFSCIPWESPGELSLNNAFWSSATFQ</sequence>
<reference evidence="2" key="1">
    <citation type="submission" date="2021-05" db="EMBL/GenBank/DDBJ databases">
        <authorList>
            <person name="Alioto T."/>
            <person name="Alioto T."/>
            <person name="Gomez Garrido J."/>
        </authorList>
    </citation>
    <scope>NUCLEOTIDE SEQUENCE</scope>
</reference>
<organism evidence="2">
    <name type="scientific">Cacopsylla melanoneura</name>
    <dbReference type="NCBI Taxonomy" id="428564"/>
    <lineage>
        <taxon>Eukaryota</taxon>
        <taxon>Metazoa</taxon>
        <taxon>Ecdysozoa</taxon>
        <taxon>Arthropoda</taxon>
        <taxon>Hexapoda</taxon>
        <taxon>Insecta</taxon>
        <taxon>Pterygota</taxon>
        <taxon>Neoptera</taxon>
        <taxon>Paraneoptera</taxon>
        <taxon>Hemiptera</taxon>
        <taxon>Sternorrhyncha</taxon>
        <taxon>Psylloidea</taxon>
        <taxon>Psyllidae</taxon>
        <taxon>Psyllinae</taxon>
        <taxon>Cacopsylla</taxon>
    </lineage>
</organism>
<accession>A0A8D8LY26</accession>
<evidence type="ECO:0000259" key="1">
    <source>
        <dbReference type="Pfam" id="PF18084"/>
    </source>
</evidence>
<dbReference type="EMBL" id="HBUF01205723">
    <property type="protein sequence ID" value="CAG6663707.1"/>
    <property type="molecule type" value="Transcribed_RNA"/>
</dbReference>
<protein>
    <recommendedName>
        <fullName evidence="1">PARP16 N-terminal domain-containing protein</fullName>
    </recommendedName>
</protein>
<proteinExistence type="predicted"/>
<dbReference type="Pfam" id="PF18084">
    <property type="entry name" value="ARTD15_N"/>
    <property type="match status" value="1"/>
</dbReference>